<evidence type="ECO:0000256" key="7">
    <source>
        <dbReference type="ARBA" id="ARBA00022982"/>
    </source>
</evidence>
<evidence type="ECO:0000256" key="9">
    <source>
        <dbReference type="ARBA" id="ARBA00023136"/>
    </source>
</evidence>
<evidence type="ECO:0000313" key="12">
    <source>
        <dbReference type="Proteomes" id="UP000488506"/>
    </source>
</evidence>
<dbReference type="HAMAP" id="MF_00462">
    <property type="entry name" value="RsxD_RnfD"/>
    <property type="match status" value="1"/>
</dbReference>
<dbReference type="InterPro" id="IPR004338">
    <property type="entry name" value="NqrB/RnfD"/>
</dbReference>
<dbReference type="NCBIfam" id="TIGR01946">
    <property type="entry name" value="rnfD"/>
    <property type="match status" value="1"/>
</dbReference>
<feature type="transmembrane region" description="Helical" evidence="10">
    <location>
        <begin position="129"/>
        <end position="149"/>
    </location>
</feature>
<dbReference type="InterPro" id="IPR011303">
    <property type="entry name" value="RnfD_bac"/>
</dbReference>
<evidence type="ECO:0000256" key="10">
    <source>
        <dbReference type="HAMAP-Rule" id="MF_00462"/>
    </source>
</evidence>
<keyword evidence="8 10" id="KW-1133">Transmembrane helix</keyword>
<dbReference type="GO" id="GO:0055085">
    <property type="term" value="P:transmembrane transport"/>
    <property type="evidence" value="ECO:0007669"/>
    <property type="project" value="InterPro"/>
</dbReference>
<keyword evidence="2 10" id="KW-0597">Phosphoprotein</keyword>
<keyword evidence="7 10" id="KW-0249">Electron transport</keyword>
<keyword evidence="5 10" id="KW-0812">Transmembrane</keyword>
<evidence type="ECO:0000256" key="3">
    <source>
        <dbReference type="ARBA" id="ARBA00022630"/>
    </source>
</evidence>
<dbReference type="Proteomes" id="UP000488506">
    <property type="component" value="Unassembled WGS sequence"/>
</dbReference>
<keyword evidence="9 10" id="KW-0472">Membrane</keyword>
<feature type="transmembrane region" description="Helical" evidence="10">
    <location>
        <begin position="45"/>
        <end position="63"/>
    </location>
</feature>
<comment type="subcellular location">
    <subcellularLocation>
        <location evidence="10">Cell membrane</location>
        <topology evidence="10">Multi-pass membrane protein</topology>
    </subcellularLocation>
</comment>
<evidence type="ECO:0000313" key="11">
    <source>
        <dbReference type="EMBL" id="KAF0134857.1"/>
    </source>
</evidence>
<proteinExistence type="inferred from homology"/>
<feature type="modified residue" description="FMN phosphoryl threonine" evidence="10">
    <location>
        <position position="153"/>
    </location>
</feature>
<keyword evidence="4 10" id="KW-0288">FMN</keyword>
<dbReference type="PANTHER" id="PTHR30578:SF0">
    <property type="entry name" value="ION-TRANSLOCATING OXIDOREDUCTASE COMPLEX SUBUNIT D"/>
    <property type="match status" value="1"/>
</dbReference>
<feature type="transmembrane region" description="Helical" evidence="10">
    <location>
        <begin position="252"/>
        <end position="271"/>
    </location>
</feature>
<reference evidence="11 12" key="1">
    <citation type="submission" date="2019-12" db="EMBL/GenBank/DDBJ databases">
        <authorList>
            <person name="Wolfe R."/>
            <person name="Danczak R."/>
            <person name="Wilkins M."/>
        </authorList>
    </citation>
    <scope>NUCLEOTIDE SEQUENCE [LARGE SCALE GENOMIC DNA]</scope>
    <source>
        <strain evidence="11">X2_MaxBin.013</strain>
    </source>
</reference>
<organism evidence="11 12">
    <name type="scientific">Candidatus Saganbacteria bacterium</name>
    <dbReference type="NCBI Taxonomy" id="2575572"/>
    <lineage>
        <taxon>Bacteria</taxon>
        <taxon>Bacillati</taxon>
        <taxon>Saganbacteria</taxon>
    </lineage>
</organism>
<dbReference type="GO" id="GO:0022900">
    <property type="term" value="P:electron transport chain"/>
    <property type="evidence" value="ECO:0007669"/>
    <property type="project" value="UniProtKB-UniRule"/>
</dbReference>
<evidence type="ECO:0000256" key="2">
    <source>
        <dbReference type="ARBA" id="ARBA00022553"/>
    </source>
</evidence>
<comment type="function">
    <text evidence="10">Part of a membrane-bound complex that couples electron transfer with translocation of ions across the membrane.</text>
</comment>
<comment type="subunit">
    <text evidence="10">The complex is composed of six subunits: RnfA, RnfB, RnfC, RnfD, RnfE and RnfG.</text>
</comment>
<dbReference type="PANTHER" id="PTHR30578">
    <property type="entry name" value="ELECTRON TRANSPORT COMPLEX PROTEIN RNFD"/>
    <property type="match status" value="1"/>
</dbReference>
<keyword evidence="10" id="KW-1003">Cell membrane</keyword>
<accession>A0A833NYZ6</accession>
<dbReference type="AlphaFoldDB" id="A0A833NYZ6"/>
<keyword evidence="1 10" id="KW-0813">Transport</keyword>
<dbReference type="EC" id="7.-.-.-" evidence="10"/>
<evidence type="ECO:0000256" key="6">
    <source>
        <dbReference type="ARBA" id="ARBA00022967"/>
    </source>
</evidence>
<evidence type="ECO:0000256" key="8">
    <source>
        <dbReference type="ARBA" id="ARBA00022989"/>
    </source>
</evidence>
<name>A0A833NYZ6_UNCSA</name>
<comment type="caution">
    <text evidence="11">The sequence shown here is derived from an EMBL/GenBank/DDBJ whole genome shotgun (WGS) entry which is preliminary data.</text>
</comment>
<gene>
    <name evidence="10" type="primary">rnfD</name>
    <name evidence="11" type="ORF">FD145_425</name>
</gene>
<evidence type="ECO:0000256" key="5">
    <source>
        <dbReference type="ARBA" id="ARBA00022692"/>
    </source>
</evidence>
<comment type="similarity">
    <text evidence="10">Belongs to the NqrB/RnfD family.</text>
</comment>
<comment type="cofactor">
    <cofactor evidence="10">
        <name>FMN</name>
        <dbReference type="ChEBI" id="CHEBI:58210"/>
    </cofactor>
</comment>
<evidence type="ECO:0000256" key="1">
    <source>
        <dbReference type="ARBA" id="ARBA00022448"/>
    </source>
</evidence>
<feature type="transmembrane region" description="Helical" evidence="10">
    <location>
        <begin position="170"/>
        <end position="196"/>
    </location>
</feature>
<sequence length="308" mass="33255">MSKLIVTPAPHIKDSDTVSKQMRNVFIALIPALIASVIFFGTNALVVIITTVLSSVLFEVIILKIRKKAIKKSDISSSALTGLLLAFCVSSFMPWWIMILASFIAIAVAKHAFGGLGFNIFNPALAARAFILASWPVLMTTWLAPYAAITSATPLELLKENGISADYLTMFIGNHAGSIGETSAIALLIGALYLLVTRTIDFRVPASYLITVVAMSLVMGQDIVFQLLAGGLILGAFFMATDPVTSPVTKPGRWVFGAGCGFITMIIRVWGGYPEGVCYSILIMNAVVPLLDRYLQGRIFGCKRWNVV</sequence>
<protein>
    <recommendedName>
        <fullName evidence="10">Ion-translocating oxidoreductase complex subunit D</fullName>
        <ecNumber evidence="10">7.-.-.-</ecNumber>
    </recommendedName>
    <alternativeName>
        <fullName evidence="10">Rnf electron transport complex subunit D</fullName>
    </alternativeName>
</protein>
<evidence type="ECO:0000256" key="4">
    <source>
        <dbReference type="ARBA" id="ARBA00022643"/>
    </source>
</evidence>
<feature type="transmembrane region" description="Helical" evidence="10">
    <location>
        <begin position="208"/>
        <end position="240"/>
    </location>
</feature>
<dbReference type="EMBL" id="WPAF01000004">
    <property type="protein sequence ID" value="KAF0134857.1"/>
    <property type="molecule type" value="Genomic_DNA"/>
</dbReference>
<feature type="transmembrane region" description="Helical" evidence="10">
    <location>
        <begin position="83"/>
        <end position="109"/>
    </location>
</feature>
<dbReference type="GO" id="GO:0005886">
    <property type="term" value="C:plasma membrane"/>
    <property type="evidence" value="ECO:0007669"/>
    <property type="project" value="UniProtKB-SubCell"/>
</dbReference>
<dbReference type="Pfam" id="PF03116">
    <property type="entry name" value="NQR2_RnfD_RnfE"/>
    <property type="match status" value="1"/>
</dbReference>
<keyword evidence="3 10" id="KW-0285">Flavoprotein</keyword>
<feature type="transmembrane region" description="Helical" evidence="10">
    <location>
        <begin position="21"/>
        <end position="39"/>
    </location>
</feature>
<keyword evidence="6 10" id="KW-1278">Translocase</keyword>